<dbReference type="InParanoid" id="B0CNA3"/>
<name>B0CNA3_LACBS</name>
<sequence length="119" mass="13092">MCEGEWSAIGKRCALAGVQRAREKEKTLKTWFETWLAAANVGNDDVLAEAAAVLPSQPSLSTRRFEIPNIRILPHLPMLTTLSMAAASIKPDMYPALIAEFEARWAEGVAQLAITRARL</sequence>
<dbReference type="Proteomes" id="UP000001194">
    <property type="component" value="Unassembled WGS sequence"/>
</dbReference>
<dbReference type="OrthoDB" id="3353982at2759"/>
<keyword evidence="2" id="KW-1185">Reference proteome</keyword>
<gene>
    <name evidence="1" type="ORF">LACBIDRAFT_301328</name>
</gene>
<dbReference type="GeneID" id="6069199"/>
<accession>B0CNA3</accession>
<dbReference type="HOGENOM" id="CLU_2061885_0_0_1"/>
<organism evidence="2">
    <name type="scientific">Laccaria bicolor (strain S238N-H82 / ATCC MYA-4686)</name>
    <name type="common">Bicoloured deceiver</name>
    <name type="synonym">Laccaria laccata var. bicolor</name>
    <dbReference type="NCBI Taxonomy" id="486041"/>
    <lineage>
        <taxon>Eukaryota</taxon>
        <taxon>Fungi</taxon>
        <taxon>Dikarya</taxon>
        <taxon>Basidiomycota</taxon>
        <taxon>Agaricomycotina</taxon>
        <taxon>Agaricomycetes</taxon>
        <taxon>Agaricomycetidae</taxon>
        <taxon>Agaricales</taxon>
        <taxon>Agaricineae</taxon>
        <taxon>Hydnangiaceae</taxon>
        <taxon>Laccaria</taxon>
    </lineage>
</organism>
<dbReference type="AlphaFoldDB" id="B0CNA3"/>
<dbReference type="EMBL" id="DS547091">
    <property type="protein sequence ID" value="EDR15269.1"/>
    <property type="molecule type" value="Genomic_DNA"/>
</dbReference>
<evidence type="ECO:0000313" key="2">
    <source>
        <dbReference type="Proteomes" id="UP000001194"/>
    </source>
</evidence>
<protein>
    <submittedName>
        <fullName evidence="1">Predicted protein</fullName>
    </submittedName>
</protein>
<dbReference type="KEGG" id="lbc:LACBIDRAFT_301328"/>
<evidence type="ECO:0000313" key="1">
    <source>
        <dbReference type="EMBL" id="EDR15269.1"/>
    </source>
</evidence>
<reference evidence="1 2" key="1">
    <citation type="journal article" date="2008" name="Nature">
        <title>The genome of Laccaria bicolor provides insights into mycorrhizal symbiosis.</title>
        <authorList>
            <person name="Martin F."/>
            <person name="Aerts A."/>
            <person name="Ahren D."/>
            <person name="Brun A."/>
            <person name="Danchin E.G.J."/>
            <person name="Duchaussoy F."/>
            <person name="Gibon J."/>
            <person name="Kohler A."/>
            <person name="Lindquist E."/>
            <person name="Pereda V."/>
            <person name="Salamov A."/>
            <person name="Shapiro H.J."/>
            <person name="Wuyts J."/>
            <person name="Blaudez D."/>
            <person name="Buee M."/>
            <person name="Brokstein P."/>
            <person name="Canbaeck B."/>
            <person name="Cohen D."/>
            <person name="Courty P.E."/>
            <person name="Coutinho P.M."/>
            <person name="Delaruelle C."/>
            <person name="Detter J.C."/>
            <person name="Deveau A."/>
            <person name="DiFazio S."/>
            <person name="Duplessis S."/>
            <person name="Fraissinet-Tachet L."/>
            <person name="Lucic E."/>
            <person name="Frey-Klett P."/>
            <person name="Fourrey C."/>
            <person name="Feussner I."/>
            <person name="Gay G."/>
            <person name="Grimwood J."/>
            <person name="Hoegger P.J."/>
            <person name="Jain P."/>
            <person name="Kilaru S."/>
            <person name="Labbe J."/>
            <person name="Lin Y.C."/>
            <person name="Legue V."/>
            <person name="Le Tacon F."/>
            <person name="Marmeisse R."/>
            <person name="Melayah D."/>
            <person name="Montanini B."/>
            <person name="Muratet M."/>
            <person name="Nehls U."/>
            <person name="Niculita-Hirzel H."/>
            <person name="Oudot-Le Secq M.P."/>
            <person name="Peter M."/>
            <person name="Quesneville H."/>
            <person name="Rajashekar B."/>
            <person name="Reich M."/>
            <person name="Rouhier N."/>
            <person name="Schmutz J."/>
            <person name="Yin T."/>
            <person name="Chalot M."/>
            <person name="Henrissat B."/>
            <person name="Kuees U."/>
            <person name="Lucas S."/>
            <person name="Van de Peer Y."/>
            <person name="Podila G.K."/>
            <person name="Polle A."/>
            <person name="Pukkila P.J."/>
            <person name="Richardson P.M."/>
            <person name="Rouze P."/>
            <person name="Sanders I.R."/>
            <person name="Stajich J.E."/>
            <person name="Tunlid A."/>
            <person name="Tuskan G."/>
            <person name="Grigoriev I.V."/>
        </authorList>
    </citation>
    <scope>NUCLEOTIDE SEQUENCE [LARGE SCALE GENOMIC DNA]</scope>
    <source>
        <strain evidence="2">S238N-H82 / ATCC MYA-4686</strain>
    </source>
</reference>
<proteinExistence type="predicted"/>
<dbReference type="RefSeq" id="XP_001873477.1">
    <property type="nucleotide sequence ID" value="XM_001873442.1"/>
</dbReference>